<dbReference type="PANTHER" id="PTHR42782">
    <property type="entry name" value="SI:CH73-314G15.3"/>
    <property type="match status" value="1"/>
</dbReference>
<feature type="region of interest" description="Disordered" evidence="1">
    <location>
        <begin position="90"/>
        <end position="116"/>
    </location>
</feature>
<evidence type="ECO:0000313" key="2">
    <source>
        <dbReference type="EMBL" id="VVE03274.1"/>
    </source>
</evidence>
<evidence type="ECO:0008006" key="4">
    <source>
        <dbReference type="Google" id="ProtNLM"/>
    </source>
</evidence>
<dbReference type="CDD" id="cd00657">
    <property type="entry name" value="Ferritin_like"/>
    <property type="match status" value="1"/>
</dbReference>
<feature type="region of interest" description="Disordered" evidence="1">
    <location>
        <begin position="1"/>
        <end position="35"/>
    </location>
</feature>
<dbReference type="Proteomes" id="UP000333828">
    <property type="component" value="Unassembled WGS sequence"/>
</dbReference>
<proteinExistence type="predicted"/>
<evidence type="ECO:0000313" key="3">
    <source>
        <dbReference type="Proteomes" id="UP000333828"/>
    </source>
</evidence>
<dbReference type="SUPFAM" id="SSF47240">
    <property type="entry name" value="Ferritin-like"/>
    <property type="match status" value="1"/>
</dbReference>
<dbReference type="AlphaFoldDB" id="A0A5E4UUX2"/>
<sequence length="326" mass="34786">MPDFTPAPGGDSATGLNTPDSPDSRDRPASAEPLAVSGACARERALALLRQCDPFMKAAGVIALREAVLAGSAIWQPERQLSAVGNGAGERSAAGMAGELDGVDEPGIPGRPAEPRLVSPRELEHRAVTTVAGRAALLHALTHIEFNAINLALDALWRFDGLPNAYYDDWLLVAAEEAYHFSLLAEHLTTLGDEYHYGCFPAHDGLWVMARKTAGDWLARLALVPRTLEARGLDASPPIRAKLASAGDKAGAAILDIILRDEIGHVAIGNRWYRWGCERAGCEPVETYARLAAQYGAPRLRGPFNLEARRAAGFDDDELAALQAGG</sequence>
<protein>
    <recommendedName>
        <fullName evidence="4">Rhamnosyltransferase</fullName>
    </recommendedName>
</protein>
<keyword evidence="3" id="KW-1185">Reference proteome</keyword>
<dbReference type="InterPro" id="IPR009078">
    <property type="entry name" value="Ferritin-like_SF"/>
</dbReference>
<gene>
    <name evidence="2" type="ORF">PIN31115_02223</name>
</gene>
<evidence type="ECO:0000256" key="1">
    <source>
        <dbReference type="SAM" id="MobiDB-lite"/>
    </source>
</evidence>
<dbReference type="PANTHER" id="PTHR42782:SF4">
    <property type="entry name" value="DUF455 DOMAIN-CONTAINING PROTEIN"/>
    <property type="match status" value="1"/>
</dbReference>
<name>A0A5E4UUX2_9BURK</name>
<dbReference type="Pfam" id="PF04305">
    <property type="entry name" value="DUF455"/>
    <property type="match status" value="1"/>
</dbReference>
<reference evidence="2 3" key="1">
    <citation type="submission" date="2019-08" db="EMBL/GenBank/DDBJ databases">
        <authorList>
            <person name="Peeters C."/>
        </authorList>
    </citation>
    <scope>NUCLEOTIDE SEQUENCE [LARGE SCALE GENOMIC DNA]</scope>
    <source>
        <strain evidence="2 3">LMG 31115</strain>
    </source>
</reference>
<organism evidence="2 3">
    <name type="scientific">Pandoraea iniqua</name>
    <dbReference type="NCBI Taxonomy" id="2508288"/>
    <lineage>
        <taxon>Bacteria</taxon>
        <taxon>Pseudomonadati</taxon>
        <taxon>Pseudomonadota</taxon>
        <taxon>Betaproteobacteria</taxon>
        <taxon>Burkholderiales</taxon>
        <taxon>Burkholderiaceae</taxon>
        <taxon>Pandoraea</taxon>
    </lineage>
</organism>
<accession>A0A5E4UUX2</accession>
<dbReference type="EMBL" id="CABPSI010000002">
    <property type="protein sequence ID" value="VVE03274.1"/>
    <property type="molecule type" value="Genomic_DNA"/>
</dbReference>
<dbReference type="InterPro" id="IPR007402">
    <property type="entry name" value="DUF455"/>
</dbReference>